<dbReference type="OMA" id="HELHIRW"/>
<dbReference type="AlphaFoldDB" id="M2Y385"/>
<comment type="pathway">
    <text evidence="2 11">Glycolipid biosynthesis; glycosylphosphatidylinositol-anchor biosynthesis.</text>
</comment>
<sequence length="544" mass="60732">MRQRITYLLSNGTGVDPADITVGDTELTYAQAHNAAEERRITIGYSELPQEIQTILKDFHELHIRIASWQNYPAFSPAVSRISPGLHAFFTPLKQRDDTVEISLCANLQTLFGDTGSKLKCSSASNSFSKPPVLSERFASSSTWQFYHDPFDLMTMNTNLQKSLCDQVSAESSLGKVCKILSSTITAAYVDYDFDVISHAVTITILWPPTSAHTDRHEKFGARKIDSSDRLEVGIISPEQPPEDEPESLSMAGFLTVVGEDSKPAATMFSFPARHHPLPADSTYTVNFQNPTGLHPKLEITLPRTSTTPPKTSCALHAYWTLPSTLFIDKYQFTDPLSLQSQNLQSLRSISGSQDLEAPAWVISTWGSASLFELTHPAPPAEKKPADEHSTHEESSQEEEEEQNQDWKITIPTHLRYLNATGLSDSSSLTHLSIPWPVVYWACDAEEGLKMGTNPFDRVNIGYDGLFGPRTMFYHLTPDTRTDKQILVEKLRVPVLDPERVEAKWVPVGTMVVVVLGFAWVLWQLIRPVGRREGKSVTAEKKEK</sequence>
<evidence type="ECO:0000313" key="14">
    <source>
        <dbReference type="Proteomes" id="UP000016933"/>
    </source>
</evidence>
<dbReference type="GO" id="GO:0006506">
    <property type="term" value="P:GPI anchor biosynthetic process"/>
    <property type="evidence" value="ECO:0007669"/>
    <property type="project" value="UniProtKB-UniPathway"/>
</dbReference>
<organism evidence="13 14">
    <name type="scientific">Dothistroma septosporum (strain NZE10 / CBS 128990)</name>
    <name type="common">Red band needle blight fungus</name>
    <name type="synonym">Mycosphaerella pini</name>
    <dbReference type="NCBI Taxonomy" id="675120"/>
    <lineage>
        <taxon>Eukaryota</taxon>
        <taxon>Fungi</taxon>
        <taxon>Dikarya</taxon>
        <taxon>Ascomycota</taxon>
        <taxon>Pezizomycotina</taxon>
        <taxon>Dothideomycetes</taxon>
        <taxon>Dothideomycetidae</taxon>
        <taxon>Mycosphaerellales</taxon>
        <taxon>Mycosphaerellaceae</taxon>
        <taxon>Dothistroma</taxon>
    </lineage>
</organism>
<keyword evidence="9 11" id="KW-0472">Membrane</keyword>
<evidence type="ECO:0000256" key="2">
    <source>
        <dbReference type="ARBA" id="ARBA00004687"/>
    </source>
</evidence>
<accession>M2Y385</accession>
<dbReference type="GO" id="GO:0005789">
    <property type="term" value="C:endoplasmic reticulum membrane"/>
    <property type="evidence" value="ECO:0007669"/>
    <property type="project" value="UniProtKB-SubCell"/>
</dbReference>
<dbReference type="PANTHER" id="PTHR28533:SF1">
    <property type="entry name" value="PROTEIN PBN1"/>
    <property type="match status" value="1"/>
</dbReference>
<dbReference type="InterPro" id="IPR042322">
    <property type="entry name" value="Pbn1"/>
</dbReference>
<dbReference type="UniPathway" id="UPA00196"/>
<evidence type="ECO:0000256" key="10">
    <source>
        <dbReference type="ARBA" id="ARBA00023180"/>
    </source>
</evidence>
<reference evidence="14" key="1">
    <citation type="journal article" date="2012" name="PLoS Genet.">
        <title>The genomes of the fungal plant pathogens Cladosporium fulvum and Dothistroma septosporum reveal adaptation to different hosts and lifestyles but also signatures of common ancestry.</title>
        <authorList>
            <person name="de Wit P.J.G.M."/>
            <person name="van der Burgt A."/>
            <person name="Oekmen B."/>
            <person name="Stergiopoulos I."/>
            <person name="Abd-Elsalam K.A."/>
            <person name="Aerts A.L."/>
            <person name="Bahkali A.H."/>
            <person name="Beenen H.G."/>
            <person name="Chettri P."/>
            <person name="Cox M.P."/>
            <person name="Datema E."/>
            <person name="de Vries R.P."/>
            <person name="Dhillon B."/>
            <person name="Ganley A.R."/>
            <person name="Griffiths S.A."/>
            <person name="Guo Y."/>
            <person name="Hamelin R.C."/>
            <person name="Henrissat B."/>
            <person name="Kabir M.S."/>
            <person name="Jashni M.K."/>
            <person name="Kema G."/>
            <person name="Klaubauf S."/>
            <person name="Lapidus A."/>
            <person name="Levasseur A."/>
            <person name="Lindquist E."/>
            <person name="Mehrabi R."/>
            <person name="Ohm R.A."/>
            <person name="Owen T.J."/>
            <person name="Salamov A."/>
            <person name="Schwelm A."/>
            <person name="Schijlen E."/>
            <person name="Sun H."/>
            <person name="van den Burg H.A."/>
            <person name="van Ham R.C.H.J."/>
            <person name="Zhang S."/>
            <person name="Goodwin S.B."/>
            <person name="Grigoriev I.V."/>
            <person name="Collemare J."/>
            <person name="Bradshaw R.E."/>
        </authorList>
    </citation>
    <scope>NUCLEOTIDE SEQUENCE [LARGE SCALE GENOMIC DNA]</scope>
    <source>
        <strain evidence="14">NZE10 / CBS 128990</strain>
    </source>
</reference>
<evidence type="ECO:0000256" key="1">
    <source>
        <dbReference type="ARBA" id="ARBA00004643"/>
    </source>
</evidence>
<dbReference type="GO" id="GO:1990529">
    <property type="term" value="C:glycosylphosphatidylinositol-mannosyltransferase I complex"/>
    <property type="evidence" value="ECO:0007669"/>
    <property type="project" value="TreeGrafter"/>
</dbReference>
<comment type="similarity">
    <text evidence="3 11">Belongs to the PIGX family.</text>
</comment>
<feature type="region of interest" description="Disordered" evidence="12">
    <location>
        <begin position="375"/>
        <end position="405"/>
    </location>
</feature>
<dbReference type="STRING" id="675120.M2Y385"/>
<gene>
    <name evidence="13" type="ORF">DOTSEDRAFT_173233</name>
</gene>
<evidence type="ECO:0000313" key="13">
    <source>
        <dbReference type="EMBL" id="EME42799.1"/>
    </source>
</evidence>
<evidence type="ECO:0000256" key="7">
    <source>
        <dbReference type="ARBA" id="ARBA00022824"/>
    </source>
</evidence>
<comment type="function">
    <text evidence="11">Required for proper folding and/or the stability of a subset of proteins in the endoplasmic reticulum. Component of glycosylphosphatidylinositol-mannosyltransferase 1 which transfers the first of the 4 mannoses in the GPI-anchor precursors during GPI-anchor biosynthesis. Probably acts by stabilizing the mannosyltransferase GPI14.</text>
</comment>
<comment type="subcellular location">
    <subcellularLocation>
        <location evidence="11">Endoplasmic reticulum membrane</location>
        <topology evidence="11">Single-pass membrane protein</topology>
    </subcellularLocation>
    <subcellularLocation>
        <location evidence="1">Endoplasmic reticulum membrane</location>
        <topology evidence="1">Single-pass type III membrane protein</topology>
    </subcellularLocation>
</comment>
<keyword evidence="6 11" id="KW-0812">Transmembrane</keyword>
<evidence type="ECO:0000256" key="3">
    <source>
        <dbReference type="ARBA" id="ARBA00010345"/>
    </source>
</evidence>
<dbReference type="HOGENOM" id="CLU_030047_0_0_1"/>
<keyword evidence="10" id="KW-0325">Glycoprotein</keyword>
<name>M2Y385_DOTSN</name>
<dbReference type="InterPro" id="IPR013233">
    <property type="entry name" value="PIG-X/PBN1"/>
</dbReference>
<reference evidence="13 14" key="2">
    <citation type="journal article" date="2012" name="PLoS Pathog.">
        <title>Diverse lifestyles and strategies of plant pathogenesis encoded in the genomes of eighteen Dothideomycetes fungi.</title>
        <authorList>
            <person name="Ohm R.A."/>
            <person name="Feau N."/>
            <person name="Henrissat B."/>
            <person name="Schoch C.L."/>
            <person name="Horwitz B.A."/>
            <person name="Barry K.W."/>
            <person name="Condon B.J."/>
            <person name="Copeland A.C."/>
            <person name="Dhillon B."/>
            <person name="Glaser F."/>
            <person name="Hesse C.N."/>
            <person name="Kosti I."/>
            <person name="LaButti K."/>
            <person name="Lindquist E.A."/>
            <person name="Lucas S."/>
            <person name="Salamov A.A."/>
            <person name="Bradshaw R.E."/>
            <person name="Ciuffetti L."/>
            <person name="Hamelin R.C."/>
            <person name="Kema G.H.J."/>
            <person name="Lawrence C."/>
            <person name="Scott J.A."/>
            <person name="Spatafora J.W."/>
            <person name="Turgeon B.G."/>
            <person name="de Wit P.J.G.M."/>
            <person name="Zhong S."/>
            <person name="Goodwin S.B."/>
            <person name="Grigoriev I.V."/>
        </authorList>
    </citation>
    <scope>NUCLEOTIDE SEQUENCE [LARGE SCALE GENOMIC DNA]</scope>
    <source>
        <strain evidence="14">NZE10 / CBS 128990</strain>
    </source>
</reference>
<evidence type="ECO:0000256" key="9">
    <source>
        <dbReference type="ARBA" id="ARBA00023136"/>
    </source>
</evidence>
<protein>
    <recommendedName>
        <fullName evidence="4 11">Protein PBN1</fullName>
    </recommendedName>
</protein>
<dbReference type="EMBL" id="KB446540">
    <property type="protein sequence ID" value="EME42799.1"/>
    <property type="molecule type" value="Genomic_DNA"/>
</dbReference>
<evidence type="ECO:0000256" key="11">
    <source>
        <dbReference type="RuleBase" id="RU366056"/>
    </source>
</evidence>
<dbReference type="eggNOG" id="ENOG502QS8N">
    <property type="taxonomic scope" value="Eukaryota"/>
</dbReference>
<evidence type="ECO:0000256" key="12">
    <source>
        <dbReference type="SAM" id="MobiDB-lite"/>
    </source>
</evidence>
<dbReference type="PANTHER" id="PTHR28533">
    <property type="entry name" value="PROTEIN PBN1"/>
    <property type="match status" value="1"/>
</dbReference>
<dbReference type="Proteomes" id="UP000016933">
    <property type="component" value="Unassembled WGS sequence"/>
</dbReference>
<proteinExistence type="inferred from homology"/>
<evidence type="ECO:0000256" key="8">
    <source>
        <dbReference type="ARBA" id="ARBA00022989"/>
    </source>
</evidence>
<evidence type="ECO:0000256" key="4">
    <source>
        <dbReference type="ARBA" id="ARBA00020410"/>
    </source>
</evidence>
<evidence type="ECO:0000256" key="6">
    <source>
        <dbReference type="ARBA" id="ARBA00022692"/>
    </source>
</evidence>
<evidence type="ECO:0000256" key="5">
    <source>
        <dbReference type="ARBA" id="ARBA00022502"/>
    </source>
</evidence>
<feature type="transmembrane region" description="Helical" evidence="11">
    <location>
        <begin position="505"/>
        <end position="526"/>
    </location>
</feature>
<dbReference type="OrthoDB" id="5546453at2759"/>
<keyword evidence="7 11" id="KW-0256">Endoplasmic reticulum</keyword>
<keyword evidence="14" id="KW-1185">Reference proteome</keyword>
<dbReference type="Pfam" id="PF08320">
    <property type="entry name" value="PIG-X"/>
    <property type="match status" value="1"/>
</dbReference>
<keyword evidence="5 11" id="KW-0337">GPI-anchor biosynthesis</keyword>
<dbReference type="SMART" id="SM00780">
    <property type="entry name" value="PIG-X"/>
    <property type="match status" value="1"/>
</dbReference>
<feature type="compositionally biased region" description="Basic and acidic residues" evidence="12">
    <location>
        <begin position="381"/>
        <end position="395"/>
    </location>
</feature>
<dbReference type="GO" id="GO:0000030">
    <property type="term" value="F:mannosyltransferase activity"/>
    <property type="evidence" value="ECO:0007669"/>
    <property type="project" value="TreeGrafter"/>
</dbReference>
<keyword evidence="8 11" id="KW-1133">Transmembrane helix</keyword>